<accession>A0A8S5PF31</accession>
<organism evidence="1">
    <name type="scientific">Podoviridae sp. ctuQh21</name>
    <dbReference type="NCBI Taxonomy" id="2825284"/>
    <lineage>
        <taxon>Viruses</taxon>
        <taxon>Duplodnaviria</taxon>
        <taxon>Heunggongvirae</taxon>
        <taxon>Uroviricota</taxon>
        <taxon>Caudoviricetes</taxon>
    </lineage>
</organism>
<name>A0A8S5PF31_9CAUD</name>
<protein>
    <submittedName>
        <fullName evidence="1">Uncharacterized protein</fullName>
    </submittedName>
</protein>
<sequence>MRSVRRFSYGFLIKFTSVSRNLLSFQFCIEEGFVLAFVACSDMVDAWFVPDELADDLNTIFLHSILKFSLSFARMEDIHRSSWFECCCECMKSIL</sequence>
<reference evidence="1" key="1">
    <citation type="journal article" date="2021" name="Proc. Natl. Acad. Sci. U.S.A.">
        <title>A Catalog of Tens of Thousands of Viruses from Human Metagenomes Reveals Hidden Associations with Chronic Diseases.</title>
        <authorList>
            <person name="Tisza M.J."/>
            <person name="Buck C.B."/>
        </authorList>
    </citation>
    <scope>NUCLEOTIDE SEQUENCE</scope>
    <source>
        <strain evidence="1">CtuQh21</strain>
    </source>
</reference>
<proteinExistence type="predicted"/>
<dbReference type="EMBL" id="BK015412">
    <property type="protein sequence ID" value="DAE05586.1"/>
    <property type="molecule type" value="Genomic_DNA"/>
</dbReference>
<evidence type="ECO:0000313" key="1">
    <source>
        <dbReference type="EMBL" id="DAE05586.1"/>
    </source>
</evidence>